<evidence type="ECO:0000313" key="1">
    <source>
        <dbReference type="EMBL" id="KAJ1207237.1"/>
    </source>
</evidence>
<feature type="non-terminal residue" evidence="1">
    <location>
        <position position="1"/>
    </location>
</feature>
<accession>A0AAV7W2Y1</accession>
<dbReference type="EMBL" id="JANPWB010000002">
    <property type="protein sequence ID" value="KAJ1207237.1"/>
    <property type="molecule type" value="Genomic_DNA"/>
</dbReference>
<sequence length="52" mass="6103">KMSKNNKKNNGLSRREAMFHDSPGLKSFWEKRIEKHSVLIQGEDFRNNKSAL</sequence>
<comment type="caution">
    <text evidence="1">The sequence shown here is derived from an EMBL/GenBank/DDBJ whole genome shotgun (WGS) entry which is preliminary data.</text>
</comment>
<reference evidence="1" key="1">
    <citation type="journal article" date="2022" name="bioRxiv">
        <title>Sequencing and chromosome-scale assembly of the giantPleurodeles waltlgenome.</title>
        <authorList>
            <person name="Brown T."/>
            <person name="Elewa A."/>
            <person name="Iarovenko S."/>
            <person name="Subramanian E."/>
            <person name="Araus A.J."/>
            <person name="Petzold A."/>
            <person name="Susuki M."/>
            <person name="Suzuki K.-i.T."/>
            <person name="Hayashi T."/>
            <person name="Toyoda A."/>
            <person name="Oliveira C."/>
            <person name="Osipova E."/>
            <person name="Leigh N.D."/>
            <person name="Simon A."/>
            <person name="Yun M.H."/>
        </authorList>
    </citation>
    <scope>NUCLEOTIDE SEQUENCE</scope>
    <source>
        <strain evidence="1">20211129_DDA</strain>
        <tissue evidence="1">Liver</tissue>
    </source>
</reference>
<feature type="non-terminal residue" evidence="1">
    <location>
        <position position="52"/>
    </location>
</feature>
<name>A0AAV7W2Y1_PLEWA</name>
<dbReference type="AlphaFoldDB" id="A0AAV7W2Y1"/>
<protein>
    <submittedName>
        <fullName evidence="1">Uncharacterized protein</fullName>
    </submittedName>
</protein>
<gene>
    <name evidence="1" type="ORF">NDU88_002629</name>
</gene>
<organism evidence="1 2">
    <name type="scientific">Pleurodeles waltl</name>
    <name type="common">Iberian ribbed newt</name>
    <dbReference type="NCBI Taxonomy" id="8319"/>
    <lineage>
        <taxon>Eukaryota</taxon>
        <taxon>Metazoa</taxon>
        <taxon>Chordata</taxon>
        <taxon>Craniata</taxon>
        <taxon>Vertebrata</taxon>
        <taxon>Euteleostomi</taxon>
        <taxon>Amphibia</taxon>
        <taxon>Batrachia</taxon>
        <taxon>Caudata</taxon>
        <taxon>Salamandroidea</taxon>
        <taxon>Salamandridae</taxon>
        <taxon>Pleurodelinae</taxon>
        <taxon>Pleurodeles</taxon>
    </lineage>
</organism>
<evidence type="ECO:0000313" key="2">
    <source>
        <dbReference type="Proteomes" id="UP001066276"/>
    </source>
</evidence>
<keyword evidence="2" id="KW-1185">Reference proteome</keyword>
<dbReference type="Proteomes" id="UP001066276">
    <property type="component" value="Chromosome 1_2"/>
</dbReference>
<proteinExistence type="predicted"/>